<dbReference type="KEGG" id="tsy:THSYN_20345"/>
<dbReference type="Gene3D" id="1.10.530.10">
    <property type="match status" value="1"/>
</dbReference>
<name>A0A2K8UBU0_9GAMM</name>
<feature type="domain" description="LysM" evidence="4">
    <location>
        <begin position="374"/>
        <end position="418"/>
    </location>
</feature>
<dbReference type="AlphaFoldDB" id="A0A2K8UBU0"/>
<evidence type="ECO:0000259" key="4">
    <source>
        <dbReference type="PROSITE" id="PS51782"/>
    </source>
</evidence>
<feature type="signal peptide" evidence="3">
    <location>
        <begin position="1"/>
        <end position="23"/>
    </location>
</feature>
<dbReference type="GO" id="GO:0008933">
    <property type="term" value="F:peptidoglycan lytic transglycosylase activity"/>
    <property type="evidence" value="ECO:0007669"/>
    <property type="project" value="InterPro"/>
</dbReference>
<dbReference type="Pfam" id="PF01464">
    <property type="entry name" value="SLT"/>
    <property type="match status" value="1"/>
</dbReference>
<evidence type="ECO:0000256" key="3">
    <source>
        <dbReference type="SAM" id="SignalP"/>
    </source>
</evidence>
<dbReference type="Pfam" id="PF01476">
    <property type="entry name" value="LysM"/>
    <property type="match status" value="2"/>
</dbReference>
<dbReference type="GO" id="GO:0000270">
    <property type="term" value="P:peptidoglycan metabolic process"/>
    <property type="evidence" value="ECO:0007669"/>
    <property type="project" value="InterPro"/>
</dbReference>
<gene>
    <name evidence="5" type="ORF">THSYN_20345</name>
</gene>
<feature type="domain" description="LysM" evidence="4">
    <location>
        <begin position="436"/>
        <end position="479"/>
    </location>
</feature>
<dbReference type="InterPro" id="IPR008258">
    <property type="entry name" value="Transglycosylase_SLT_dom_1"/>
</dbReference>
<feature type="chain" id="PRO_5015004845" evidence="3">
    <location>
        <begin position="24"/>
        <end position="489"/>
    </location>
</feature>
<sequence>MRSFTRMARRSGTPFSIFLAALAVSGCATKEARYTAGEDGYGSLVSAREYGYVRPAGEAPRGTRPGRSPQGSGADLWTRVRADMKLNLHANGRIDEKVSAFRRDPQFLAKLSERAKPYLHVVIGEIQRRGLPAELALLPHIESRYNPAATSPVAAAGMWQFMPYTGREMGLRQDAWQDERRDVMASTRAAMDYLQQLQRRLGGDWELAMAAYNCGPGRVESAQAANRARGLPTDFWSLNLPNETKNYVPQILAAARMVAEPAQNGVHLPPVPSAPQLEVVRTDRPVDLARVAAASGIGLAQLQTLNAGLKRGQTSPQGPGQLVVPAGTGTRVTAALPQSRVMAATPLAVANPRAVAQALARPSTPAPTAKSATTVYVVKGGDTLASVARARKVDLTELAEANAMQPREPLLPGQSLRIPGRDSADPGGGMTAANLVNHRVRKGDSLDGIARRYDVSVGDLMRWNPVAANDLRHGGVIRIYRHGPEFASL</sequence>
<evidence type="ECO:0000256" key="1">
    <source>
        <dbReference type="ARBA" id="ARBA00007734"/>
    </source>
</evidence>
<evidence type="ECO:0000313" key="5">
    <source>
        <dbReference type="EMBL" id="AUB83062.1"/>
    </source>
</evidence>
<dbReference type="SUPFAM" id="SSF54106">
    <property type="entry name" value="LysM domain"/>
    <property type="match status" value="2"/>
</dbReference>
<dbReference type="InterPro" id="IPR000189">
    <property type="entry name" value="Transglyc_AS"/>
</dbReference>
<dbReference type="EMBL" id="CP020370">
    <property type="protein sequence ID" value="AUB83062.1"/>
    <property type="molecule type" value="Genomic_DNA"/>
</dbReference>
<dbReference type="PROSITE" id="PS00922">
    <property type="entry name" value="TRANSGLYCOSYLASE"/>
    <property type="match status" value="1"/>
</dbReference>
<dbReference type="Proteomes" id="UP000232638">
    <property type="component" value="Chromosome"/>
</dbReference>
<organism evidence="5 6">
    <name type="scientific">Candidatus Thiodictyon syntrophicum</name>
    <dbReference type="NCBI Taxonomy" id="1166950"/>
    <lineage>
        <taxon>Bacteria</taxon>
        <taxon>Pseudomonadati</taxon>
        <taxon>Pseudomonadota</taxon>
        <taxon>Gammaproteobacteria</taxon>
        <taxon>Chromatiales</taxon>
        <taxon>Chromatiaceae</taxon>
        <taxon>Thiodictyon</taxon>
    </lineage>
</organism>
<comment type="similarity">
    <text evidence="1">Belongs to the transglycosylase Slt family.</text>
</comment>
<dbReference type="GO" id="GO:0016020">
    <property type="term" value="C:membrane"/>
    <property type="evidence" value="ECO:0007669"/>
    <property type="project" value="InterPro"/>
</dbReference>
<dbReference type="SMART" id="SM00257">
    <property type="entry name" value="LysM"/>
    <property type="match status" value="2"/>
</dbReference>
<dbReference type="CDD" id="cd16894">
    <property type="entry name" value="MltD-like"/>
    <property type="match status" value="1"/>
</dbReference>
<dbReference type="Gene3D" id="3.10.350.10">
    <property type="entry name" value="LysM domain"/>
    <property type="match status" value="2"/>
</dbReference>
<dbReference type="PROSITE" id="PS51257">
    <property type="entry name" value="PROKAR_LIPOPROTEIN"/>
    <property type="match status" value="1"/>
</dbReference>
<evidence type="ECO:0000313" key="6">
    <source>
        <dbReference type="Proteomes" id="UP000232638"/>
    </source>
</evidence>
<dbReference type="PROSITE" id="PS51782">
    <property type="entry name" value="LYSM"/>
    <property type="match status" value="2"/>
</dbReference>
<evidence type="ECO:0000256" key="2">
    <source>
        <dbReference type="SAM" id="MobiDB-lite"/>
    </source>
</evidence>
<dbReference type="PANTHER" id="PTHR37423:SF2">
    <property type="entry name" value="MEMBRANE-BOUND LYTIC MUREIN TRANSGLYCOSYLASE C"/>
    <property type="match status" value="1"/>
</dbReference>
<feature type="region of interest" description="Disordered" evidence="2">
    <location>
        <begin position="55"/>
        <end position="75"/>
    </location>
</feature>
<proteinExistence type="inferred from homology"/>
<dbReference type="InterPro" id="IPR036779">
    <property type="entry name" value="LysM_dom_sf"/>
</dbReference>
<dbReference type="InterPro" id="IPR018392">
    <property type="entry name" value="LysM"/>
</dbReference>
<keyword evidence="6" id="KW-1185">Reference proteome</keyword>
<dbReference type="InterPro" id="IPR023346">
    <property type="entry name" value="Lysozyme-like_dom_sf"/>
</dbReference>
<dbReference type="OrthoDB" id="9815002at2"/>
<reference evidence="5 6" key="1">
    <citation type="submission" date="2017-03" db="EMBL/GenBank/DDBJ databases">
        <title>Complete genome sequence of Candidatus 'Thiodictyon syntrophicum' sp. nov. strain Cad16T, a photolithoautotroph purple sulfur bacterium isolated from an alpine meromictic lake.</title>
        <authorList>
            <person name="Luedin S.M."/>
            <person name="Pothier J.F."/>
            <person name="Danza F."/>
            <person name="Storelli N."/>
            <person name="Wittwer M."/>
            <person name="Tonolla M."/>
        </authorList>
    </citation>
    <scope>NUCLEOTIDE SEQUENCE [LARGE SCALE GENOMIC DNA]</scope>
    <source>
        <strain evidence="5 6">Cad16T</strain>
    </source>
</reference>
<dbReference type="SUPFAM" id="SSF53955">
    <property type="entry name" value="Lysozyme-like"/>
    <property type="match status" value="1"/>
</dbReference>
<accession>A0A2K8UBU0</accession>
<keyword evidence="3" id="KW-0732">Signal</keyword>
<dbReference type="CDD" id="cd00118">
    <property type="entry name" value="LysM"/>
    <property type="match status" value="2"/>
</dbReference>
<dbReference type="PANTHER" id="PTHR37423">
    <property type="entry name" value="SOLUBLE LYTIC MUREIN TRANSGLYCOSYLASE-RELATED"/>
    <property type="match status" value="1"/>
</dbReference>
<protein>
    <submittedName>
        <fullName evidence="5">Lytic transglycosylase</fullName>
    </submittedName>
</protein>